<sequence length="143" mass="16424">MSSLRIRLAEIQSREDQAETLINQFRTQLRRLPRQVVNGTISLDASLAAMGEIEERLNDAIATHRWLLEFKKTAMYELEALQLVGQVDEARRSLSSLRQQNLLSGETEESASEILRLEKFIAEYSKRAELAITDSYQERQGLK</sequence>
<name>A0A382APA6_9ZZZZ</name>
<evidence type="ECO:0000313" key="1">
    <source>
        <dbReference type="EMBL" id="SVB03308.1"/>
    </source>
</evidence>
<organism evidence="1">
    <name type="scientific">marine metagenome</name>
    <dbReference type="NCBI Taxonomy" id="408172"/>
    <lineage>
        <taxon>unclassified sequences</taxon>
        <taxon>metagenomes</taxon>
        <taxon>ecological metagenomes</taxon>
    </lineage>
</organism>
<dbReference type="EMBL" id="UINC01026231">
    <property type="protein sequence ID" value="SVB03308.1"/>
    <property type="molecule type" value="Genomic_DNA"/>
</dbReference>
<gene>
    <name evidence="1" type="ORF">METZ01_LOCUS156162</name>
</gene>
<protein>
    <submittedName>
        <fullName evidence="1">Uncharacterized protein</fullName>
    </submittedName>
</protein>
<dbReference type="AlphaFoldDB" id="A0A382APA6"/>
<accession>A0A382APA6</accession>
<reference evidence="1" key="1">
    <citation type="submission" date="2018-05" db="EMBL/GenBank/DDBJ databases">
        <authorList>
            <person name="Lanie J.A."/>
            <person name="Ng W.-L."/>
            <person name="Kazmierczak K.M."/>
            <person name="Andrzejewski T.M."/>
            <person name="Davidsen T.M."/>
            <person name="Wayne K.J."/>
            <person name="Tettelin H."/>
            <person name="Glass J.I."/>
            <person name="Rusch D."/>
            <person name="Podicherti R."/>
            <person name="Tsui H.-C.T."/>
            <person name="Winkler M.E."/>
        </authorList>
    </citation>
    <scope>NUCLEOTIDE SEQUENCE</scope>
</reference>
<proteinExistence type="predicted"/>